<organism evidence="2 3">
    <name type="scientific">Portunus trituberculatus</name>
    <name type="common">Swimming crab</name>
    <name type="synonym">Neptunus trituberculatus</name>
    <dbReference type="NCBI Taxonomy" id="210409"/>
    <lineage>
        <taxon>Eukaryota</taxon>
        <taxon>Metazoa</taxon>
        <taxon>Ecdysozoa</taxon>
        <taxon>Arthropoda</taxon>
        <taxon>Crustacea</taxon>
        <taxon>Multicrustacea</taxon>
        <taxon>Malacostraca</taxon>
        <taxon>Eumalacostraca</taxon>
        <taxon>Eucarida</taxon>
        <taxon>Decapoda</taxon>
        <taxon>Pleocyemata</taxon>
        <taxon>Brachyura</taxon>
        <taxon>Eubrachyura</taxon>
        <taxon>Portunoidea</taxon>
        <taxon>Portunidae</taxon>
        <taxon>Portuninae</taxon>
        <taxon>Portunus</taxon>
    </lineage>
</organism>
<sequence length="101" mass="10907">MNLPITSLKSLEKSRAPLSPVYVSSRQPRHREQDLRAAGCGIAQVAGRNSIVPHPRQCPAGDTNSGNDTASFSSDPSPCCCRRLSSRHMTRAANSTPDFLD</sequence>
<evidence type="ECO:0000313" key="2">
    <source>
        <dbReference type="EMBL" id="MPC37128.1"/>
    </source>
</evidence>
<dbReference type="EMBL" id="VSRR010003695">
    <property type="protein sequence ID" value="MPC37128.1"/>
    <property type="molecule type" value="Genomic_DNA"/>
</dbReference>
<reference evidence="2 3" key="1">
    <citation type="submission" date="2019-05" db="EMBL/GenBank/DDBJ databases">
        <title>Another draft genome of Portunus trituberculatus and its Hox gene families provides insights of decapod evolution.</title>
        <authorList>
            <person name="Jeong J.-H."/>
            <person name="Song I."/>
            <person name="Kim S."/>
            <person name="Choi T."/>
            <person name="Kim D."/>
            <person name="Ryu S."/>
            <person name="Kim W."/>
        </authorList>
    </citation>
    <scope>NUCLEOTIDE SEQUENCE [LARGE SCALE GENOMIC DNA]</scope>
    <source>
        <tissue evidence="2">Muscle</tissue>
    </source>
</reference>
<feature type="region of interest" description="Disordered" evidence="1">
    <location>
        <begin position="1"/>
        <end position="33"/>
    </location>
</feature>
<evidence type="ECO:0000313" key="3">
    <source>
        <dbReference type="Proteomes" id="UP000324222"/>
    </source>
</evidence>
<proteinExistence type="predicted"/>
<feature type="region of interest" description="Disordered" evidence="1">
    <location>
        <begin position="51"/>
        <end position="77"/>
    </location>
</feature>
<dbReference type="Proteomes" id="UP000324222">
    <property type="component" value="Unassembled WGS sequence"/>
</dbReference>
<keyword evidence="3" id="KW-1185">Reference proteome</keyword>
<gene>
    <name evidence="2" type="ORF">E2C01_030602</name>
</gene>
<feature type="compositionally biased region" description="Polar residues" evidence="1">
    <location>
        <begin position="62"/>
        <end position="76"/>
    </location>
</feature>
<accession>A0A5B7EVP9</accession>
<evidence type="ECO:0000256" key="1">
    <source>
        <dbReference type="SAM" id="MobiDB-lite"/>
    </source>
</evidence>
<name>A0A5B7EVP9_PORTR</name>
<protein>
    <submittedName>
        <fullName evidence="2">Uncharacterized protein</fullName>
    </submittedName>
</protein>
<dbReference type="AlphaFoldDB" id="A0A5B7EVP9"/>
<comment type="caution">
    <text evidence="2">The sequence shown here is derived from an EMBL/GenBank/DDBJ whole genome shotgun (WGS) entry which is preliminary data.</text>
</comment>